<protein>
    <submittedName>
        <fullName evidence="2">Uncharacterized protein</fullName>
    </submittedName>
</protein>
<sequence length="766" mass="86227">MSDFHVMRMLGLLYGHGDHPALSPALWRRLEATVLDFKYSYVDPTPAREVDGAPVVDAMWYWSENHDLVFRACEYLAGQRYPDRVFSTSGLTGAEHMARARGELLRWIDTHARWGFVEWHSDVYYNLDLQPLLMLAEWAEDRALAERAIMALDLLWLDIATHLHRGNFGATHGRSYIKDKAAAELSDSFDGARLLFADTDLDYADPTSYLAGLLVATTTYALPWTIHEIARDDAPMLDRERMNIPLDETPPPSWGAPVAPPPHGLRYDEAALPIWWAMNGFTAWPLLPLTLTVAEEHGLWDSQFADLAVVAELVDLDQDPAGVLADLYPLYDAFWRIFNVGLLKEVHTTTYRTEHYMLSSALDYRPGLMSDQVHPWQATLDERAVVFTQHPSRLPPADDPGFSWHDFDEPGPGYWTGEASLPRVGQDHNVGVILYAPQFAPRPLGLDDFDYRDETHAYFPTAHFDEVVRDGQWTLGRRGDGYVALFSHRPTAWREGQPEVHANGGRPFDLVAEGGPDNAWIVELGDRATSGSFAEFRAKVVGAEVVVTPVPDADGDGFDDGFAVRYDSPSRGLLTFGWHEPLVVADAEVPLRHDLRLDNPFVRADFDDPRYEVVYGDHRLRLDFTAGSRSHTPARRALTGPYIASADALDRMDSRTGRSSVARLKVATHQTPTEGPASFLHRTPDTRRTSLRSCCRTRPSSLTRCRTHDNGGKPSENAQLVVLHQSRGRTRARSRRDRRAHDGSMPRKLLYHLGRCSTRRPRSNSV</sequence>
<feature type="region of interest" description="Disordered" evidence="1">
    <location>
        <begin position="666"/>
        <end position="695"/>
    </location>
</feature>
<feature type="compositionally biased region" description="Basic residues" evidence="1">
    <location>
        <begin position="726"/>
        <end position="738"/>
    </location>
</feature>
<proteinExistence type="predicted"/>
<keyword evidence="3" id="KW-1185">Reference proteome</keyword>
<dbReference type="EMBL" id="JAPNKE010000002">
    <property type="protein sequence ID" value="MCY1013613.1"/>
    <property type="molecule type" value="Genomic_DNA"/>
</dbReference>
<evidence type="ECO:0000313" key="3">
    <source>
        <dbReference type="Proteomes" id="UP001150924"/>
    </source>
</evidence>
<gene>
    <name evidence="2" type="ORF">OV079_50420</name>
</gene>
<accession>A0A9X3F0A2</accession>
<comment type="caution">
    <text evidence="2">The sequence shown here is derived from an EMBL/GenBank/DDBJ whole genome shotgun (WGS) entry which is preliminary data.</text>
</comment>
<reference evidence="2" key="1">
    <citation type="submission" date="2022-11" db="EMBL/GenBank/DDBJ databases">
        <title>Minimal conservation of predation-associated metabolite biosynthetic gene clusters underscores biosynthetic potential of Myxococcota including descriptions for ten novel species: Archangium lansinium sp. nov., Myxococcus landrumus sp. nov., Nannocystis bai.</title>
        <authorList>
            <person name="Ahearne A."/>
            <person name="Stevens C."/>
            <person name="Phillips K."/>
        </authorList>
    </citation>
    <scope>NUCLEOTIDE SEQUENCE</scope>
    <source>
        <strain evidence="2">Na p29</strain>
    </source>
</reference>
<dbReference type="AlphaFoldDB" id="A0A9X3F0A2"/>
<organism evidence="2 3">
    <name type="scientific">Nannocystis pusilla</name>
    <dbReference type="NCBI Taxonomy" id="889268"/>
    <lineage>
        <taxon>Bacteria</taxon>
        <taxon>Pseudomonadati</taxon>
        <taxon>Myxococcota</taxon>
        <taxon>Polyangia</taxon>
        <taxon>Nannocystales</taxon>
        <taxon>Nannocystaceae</taxon>
        <taxon>Nannocystis</taxon>
    </lineage>
</organism>
<evidence type="ECO:0000313" key="2">
    <source>
        <dbReference type="EMBL" id="MCY1013613.1"/>
    </source>
</evidence>
<name>A0A9X3F0A2_9BACT</name>
<dbReference type="RefSeq" id="WP_267777682.1">
    <property type="nucleotide sequence ID" value="NZ_JAPNKE010000002.1"/>
</dbReference>
<dbReference type="Proteomes" id="UP001150924">
    <property type="component" value="Unassembled WGS sequence"/>
</dbReference>
<evidence type="ECO:0000256" key="1">
    <source>
        <dbReference type="SAM" id="MobiDB-lite"/>
    </source>
</evidence>
<feature type="region of interest" description="Disordered" evidence="1">
    <location>
        <begin position="725"/>
        <end position="749"/>
    </location>
</feature>